<sequence>MAFNPFKEKGLPAEKQYTNWNTLNVKPYDKGAIDPYTRCRVILVNGAEFEANWFGHQWARHCDDPEAKRQIAMTRRLEQMQQKMVSALVPANESVLEHTIGYEQVAVDLTAWLARHEPDPLVKAGLDFALLEDFDHLYRYANLLEMRQGIKAETLVGKYTEIIPGRPTIAEHRHPFDDVRNHYDATKADIRTKLNSMTIVAAEQQTMNYYMNQANRLEDTVGRGLYSEIGMIEEQHVTHYESLLDPTLSWSMMHVMHEYNECYLYWSCMQTESDARIKKIWENHLEMEIGHLHGAVELMKRVEGKDPVSEFPNAFPEPLTFESNVDYVRNILAEQENLTANLADYVPVSSLPKDHRYFQVQQIINEGGTPSQQVITEHIEKMGKDYRWELAGAHPVERLRERQRAVA</sequence>
<comment type="caution">
    <text evidence="1">The sequence shown here is derived from an EMBL/GenBank/DDBJ whole genome shotgun (WGS) entry which is preliminary data.</text>
</comment>
<evidence type="ECO:0000313" key="1">
    <source>
        <dbReference type="EMBL" id="EMG39057.1"/>
    </source>
</evidence>
<gene>
    <name evidence="1" type="ORF">PCS_00064</name>
</gene>
<organism evidence="1 2">
    <name type="scientific">Desulfocurvibacter africanus PCS</name>
    <dbReference type="NCBI Taxonomy" id="1262666"/>
    <lineage>
        <taxon>Bacteria</taxon>
        <taxon>Pseudomonadati</taxon>
        <taxon>Thermodesulfobacteriota</taxon>
        <taxon>Desulfovibrionia</taxon>
        <taxon>Desulfovibrionales</taxon>
        <taxon>Desulfovibrionaceae</taxon>
        <taxon>Desulfocurvibacter</taxon>
    </lineage>
</organism>
<dbReference type="RefSeq" id="WP_005982831.1">
    <property type="nucleotide sequence ID" value="NZ_AOSV01000002.1"/>
</dbReference>
<evidence type="ECO:0000313" key="2">
    <source>
        <dbReference type="Proteomes" id="UP000011922"/>
    </source>
</evidence>
<dbReference type="Proteomes" id="UP000011922">
    <property type="component" value="Unassembled WGS sequence"/>
</dbReference>
<dbReference type="SUPFAM" id="SSF47240">
    <property type="entry name" value="Ferritin-like"/>
    <property type="match status" value="2"/>
</dbReference>
<dbReference type="OrthoDB" id="1836949at2"/>
<dbReference type="PATRIC" id="fig|1262666.3.peg.64"/>
<dbReference type="AlphaFoldDB" id="M5PXN3"/>
<reference evidence="1 2" key="1">
    <citation type="journal article" date="2013" name="Genome Announc.">
        <title>Draft Genome Sequence for Desulfovibrio africanus Strain PCS.</title>
        <authorList>
            <person name="Brown S.D."/>
            <person name="Utturkar S.M."/>
            <person name="Arkin A.P."/>
            <person name="Deutschbauer A.M."/>
            <person name="Elias D.A."/>
            <person name="Hazen T.C."/>
            <person name="Chakraborty R."/>
        </authorList>
    </citation>
    <scope>NUCLEOTIDE SEQUENCE [LARGE SCALE GENOMIC DNA]</scope>
    <source>
        <strain evidence="1 2">PCS</strain>
    </source>
</reference>
<evidence type="ECO:0008006" key="3">
    <source>
        <dbReference type="Google" id="ProtNLM"/>
    </source>
</evidence>
<dbReference type="InterPro" id="IPR009078">
    <property type="entry name" value="Ferritin-like_SF"/>
</dbReference>
<dbReference type="EMBL" id="AOSV01000002">
    <property type="protein sequence ID" value="EMG39057.1"/>
    <property type="molecule type" value="Genomic_DNA"/>
</dbReference>
<accession>M5PXN3</accession>
<protein>
    <recommendedName>
        <fullName evidence="3">Ferritin-like domain-containing protein</fullName>
    </recommendedName>
</protein>
<name>M5PXN3_DESAF</name>
<proteinExistence type="predicted"/>